<dbReference type="RefSeq" id="WP_141278619.1">
    <property type="nucleotide sequence ID" value="NZ_BAAARZ010000019.1"/>
</dbReference>
<feature type="domain" description="VOC" evidence="1">
    <location>
        <begin position="4"/>
        <end position="115"/>
    </location>
</feature>
<dbReference type="InterPro" id="IPR029068">
    <property type="entry name" value="Glyas_Bleomycin-R_OHBP_Dase"/>
</dbReference>
<organism evidence="2 3">
    <name type="scientific">Pseudonocardia hydrocarbonoxydans</name>
    <dbReference type="NCBI Taxonomy" id="76726"/>
    <lineage>
        <taxon>Bacteria</taxon>
        <taxon>Bacillati</taxon>
        <taxon>Actinomycetota</taxon>
        <taxon>Actinomycetes</taxon>
        <taxon>Pseudonocardiales</taxon>
        <taxon>Pseudonocardiaceae</taxon>
        <taxon>Pseudonocardia</taxon>
    </lineage>
</organism>
<sequence length="116" mass="12269">MGNPVVHFEIGGVDAERSRTFYSSLFGWSVRTDHRGYGLVATGSDDGIAGGIMATPPDVPPWVTFYVGVDDVEKALVRAEELGGRRIMGPVPVEGVGRMGMFADPDGNPIGLFADG</sequence>
<accession>A0A4Y3WMP8</accession>
<dbReference type="CDD" id="cd07247">
    <property type="entry name" value="SgaA_N_like"/>
    <property type="match status" value="1"/>
</dbReference>
<dbReference type="SUPFAM" id="SSF54593">
    <property type="entry name" value="Glyoxalase/Bleomycin resistance protein/Dihydroxybiphenyl dioxygenase"/>
    <property type="match status" value="1"/>
</dbReference>
<evidence type="ECO:0000259" key="1">
    <source>
        <dbReference type="PROSITE" id="PS51819"/>
    </source>
</evidence>
<proteinExistence type="predicted"/>
<dbReference type="EMBL" id="BJNG01000017">
    <property type="protein sequence ID" value="GEC20085.1"/>
    <property type="molecule type" value="Genomic_DNA"/>
</dbReference>
<gene>
    <name evidence="2" type="ORF">PHY01_23680</name>
</gene>
<name>A0A4Y3WMP8_9PSEU</name>
<dbReference type="Gene3D" id="3.10.180.10">
    <property type="entry name" value="2,3-Dihydroxybiphenyl 1,2-Dioxygenase, domain 1"/>
    <property type="match status" value="1"/>
</dbReference>
<dbReference type="OrthoDB" id="9793039at2"/>
<protein>
    <recommendedName>
        <fullName evidence="1">VOC domain-containing protein</fullName>
    </recommendedName>
</protein>
<keyword evidence="3" id="KW-1185">Reference proteome</keyword>
<evidence type="ECO:0000313" key="3">
    <source>
        <dbReference type="Proteomes" id="UP000320338"/>
    </source>
</evidence>
<dbReference type="InterPro" id="IPR004360">
    <property type="entry name" value="Glyas_Fos-R_dOase_dom"/>
</dbReference>
<dbReference type="Proteomes" id="UP000320338">
    <property type="component" value="Unassembled WGS sequence"/>
</dbReference>
<dbReference type="PROSITE" id="PS51819">
    <property type="entry name" value="VOC"/>
    <property type="match status" value="1"/>
</dbReference>
<dbReference type="AlphaFoldDB" id="A0A4Y3WMP8"/>
<dbReference type="InterPro" id="IPR037523">
    <property type="entry name" value="VOC_core"/>
</dbReference>
<reference evidence="2 3" key="1">
    <citation type="submission" date="2019-06" db="EMBL/GenBank/DDBJ databases">
        <title>Whole genome shotgun sequence of Pseudonocardia hydrocarbonoxydans NBRC 14498.</title>
        <authorList>
            <person name="Hosoyama A."/>
            <person name="Uohara A."/>
            <person name="Ohji S."/>
            <person name="Ichikawa N."/>
        </authorList>
    </citation>
    <scope>NUCLEOTIDE SEQUENCE [LARGE SCALE GENOMIC DNA]</scope>
    <source>
        <strain evidence="2 3">NBRC 14498</strain>
    </source>
</reference>
<dbReference type="PANTHER" id="PTHR33993">
    <property type="entry name" value="GLYOXALASE-RELATED"/>
    <property type="match status" value="1"/>
</dbReference>
<dbReference type="Pfam" id="PF00903">
    <property type="entry name" value="Glyoxalase"/>
    <property type="match status" value="1"/>
</dbReference>
<dbReference type="InterPro" id="IPR052164">
    <property type="entry name" value="Anthracycline_SecMetBiosynth"/>
</dbReference>
<evidence type="ECO:0000313" key="2">
    <source>
        <dbReference type="EMBL" id="GEC20085.1"/>
    </source>
</evidence>
<comment type="caution">
    <text evidence="2">The sequence shown here is derived from an EMBL/GenBank/DDBJ whole genome shotgun (WGS) entry which is preliminary data.</text>
</comment>